<feature type="compositionally biased region" description="Basic and acidic residues" evidence="3">
    <location>
        <begin position="168"/>
        <end position="184"/>
    </location>
</feature>
<dbReference type="EMBL" id="CP063136">
    <property type="protein sequence ID" value="QOU20618.1"/>
    <property type="molecule type" value="Genomic_DNA"/>
</dbReference>
<keyword evidence="1" id="KW-0433">Leucine-rich repeat</keyword>
<dbReference type="SUPFAM" id="SSF52047">
    <property type="entry name" value="RNI-like"/>
    <property type="match status" value="1"/>
</dbReference>
<sequence length="1327" mass="148725">MSSKTSNQSDAQHSKLRKQLEDELTYRNSALEAADYDWFIRSASSSSVPPTSLKPPGMTDSQSSKGLPSVSTTNSAVNTVNPGKPISPSPSNGDVMSRLTRCKTTDISTLPSMQDREENNDEATRNALTRTSTNVETSLLDVRTPTRQRHRSYSDRSTDLDIGQEPPIRPEKEKRNAKEKKENKGGFFRKLFGRKEDKRSKSVLRASTGRSGSLASHSIDKEPSSSLSPVRTTSKPIPPPRVLNNEETSSISSTPSSNLSPLSQRPSLVGSEDPSEIRQTSSVSSSLSEKHNEADPLLSEYLSDMEQCSKQRTSHPELSAQLKRVFAPTTKAHIKYKPGVVPAHPDLPKLPSAFAKHPKYGGSLEFELFKRREREKAQQKENVGGSGVFGGLLHRTKTNVSDNILMKIISNDSDASPPLNFKPIPYTKPPAKVEVKPPMKPLRDVKPMKKVAFATTTFVNDPPQQIPSRHPRKGNVEVGPKGELIIHNISEEERKRSTCGIVVGGSGHLRLLSEIEAEQKLKKMASRTAKDEITESVSAPGMERTPSEHTIRAEDKAAAARKALKNAHSGEADEHDHLFMKNNIKIDTPMVRRKRQMEKPVVTLKIDELYTRCCHLREILPIPATLKQIPKGSTDPIPILRLKNPSPSMIEVLAFTDFIRIAPIICLSLDGVSLTHEMLRLILSALLYKRYLEKLSLRNTPIDAEGWRMLCWFLSMNKAMKSLDVTECPSLVVNTQKVHKHKKKNKGTEQPRMVCNKDNRTDMNWPLMTASIIYRGGISELILSGCKISDYVVFKNLLDLGLPRTRKLGLAYNDLSYRQCEILTEWLSKNANCIGIDVGYNDLSGKLKPFIDYTRSTNFTTQLCLISFNCCNLLDTPDTEILFDSISKLEHLKYLDISNNKKLFPGFMNKLCMYLPIFNELSRLNFDDNGLDSISMIKLCECLPLMSHLNYLSIRGMKMDRSVCHALCHSLELSNTLYTIDFDKENVPEKYQRRFGLLTMKNMERTFYAGNSTKHENILDAIGGTNEVRIMKEQLGIPSGVNFGYAFIEIARKRAAISDEQVSKFLGAAGRLRKKMKGTISELINLQLRRKLTLEGKELLIRLVNLDSSISKCVDLVREGSSKRVYDTSAAAKDYYDKVFEDSRRLSTASPSPLHEDETVQLTSDNIPVSEDVEVANEGEKTSTEMMSDEAHVFRTNSNPDFRRDVELSKRAESAEKDDSKEKYRRILLKTRDPLDILGLLGTLKSKGLCLADIYGKGPDHVTIKNTKANARKAEQVTVMEKNNKDTSGSHEEDVPSEEIMQLYDSVLRDLVNNRSDTDDSADLKST</sequence>
<reference evidence="4" key="1">
    <citation type="submission" date="2020-10" db="EMBL/GenBank/DDBJ databases">
        <authorList>
            <person name="Palmer J.M."/>
        </authorList>
    </citation>
    <scope>NUCLEOTIDE SEQUENCE</scope>
    <source>
        <strain evidence="4">UCD 2041</strain>
    </source>
</reference>
<feature type="compositionally biased region" description="Polar residues" evidence="3">
    <location>
        <begin position="224"/>
        <end position="235"/>
    </location>
</feature>
<feature type="compositionally biased region" description="Polar residues" evidence="3">
    <location>
        <begin position="126"/>
        <end position="137"/>
    </location>
</feature>
<dbReference type="KEGG" id="bbrx:BRETT_000328"/>
<evidence type="ECO:0000256" key="1">
    <source>
        <dbReference type="ARBA" id="ARBA00022614"/>
    </source>
</evidence>
<organism evidence="4 5">
    <name type="scientific">Dekkera bruxellensis</name>
    <name type="common">Brettanomyces custersii</name>
    <dbReference type="NCBI Taxonomy" id="5007"/>
    <lineage>
        <taxon>Eukaryota</taxon>
        <taxon>Fungi</taxon>
        <taxon>Dikarya</taxon>
        <taxon>Ascomycota</taxon>
        <taxon>Saccharomycotina</taxon>
        <taxon>Pichiomycetes</taxon>
        <taxon>Pichiales</taxon>
        <taxon>Pichiaceae</taxon>
        <taxon>Brettanomyces</taxon>
    </lineage>
</organism>
<feature type="region of interest" description="Disordered" evidence="3">
    <location>
        <begin position="526"/>
        <end position="549"/>
    </location>
</feature>
<protein>
    <recommendedName>
        <fullName evidence="6">HMG2-induced ER-remodeling protein 1</fullName>
    </recommendedName>
</protein>
<feature type="compositionally biased region" description="Polar residues" evidence="3">
    <location>
        <begin position="277"/>
        <end position="287"/>
    </location>
</feature>
<dbReference type="InterPro" id="IPR051279">
    <property type="entry name" value="PP1-Reg/Actin-Interact_Protein"/>
</dbReference>
<gene>
    <name evidence="4" type="ORF">BRETT_000328</name>
</gene>
<evidence type="ECO:0000313" key="4">
    <source>
        <dbReference type="EMBL" id="QOU20618.1"/>
    </source>
</evidence>
<feature type="region of interest" description="Disordered" evidence="3">
    <location>
        <begin position="459"/>
        <end position="478"/>
    </location>
</feature>
<feature type="compositionally biased region" description="Low complexity" evidence="3">
    <location>
        <begin position="43"/>
        <end position="56"/>
    </location>
</feature>
<feature type="compositionally biased region" description="Low complexity" evidence="3">
    <location>
        <begin position="245"/>
        <end position="263"/>
    </location>
</feature>
<dbReference type="Proteomes" id="UP000663131">
    <property type="component" value="Chromosome 8"/>
</dbReference>
<dbReference type="GeneID" id="64572253"/>
<keyword evidence="2" id="KW-0677">Repeat</keyword>
<evidence type="ECO:0008006" key="6">
    <source>
        <dbReference type="Google" id="ProtNLM"/>
    </source>
</evidence>
<name>A0A871RA04_DEKBR</name>
<dbReference type="RefSeq" id="XP_041137111.1">
    <property type="nucleotide sequence ID" value="XM_041278897.1"/>
</dbReference>
<accession>A0A871RA04</accession>
<feature type="compositionally biased region" description="Polar residues" evidence="3">
    <location>
        <begin position="59"/>
        <end position="81"/>
    </location>
</feature>
<dbReference type="Gene3D" id="3.80.10.10">
    <property type="entry name" value="Ribonuclease Inhibitor"/>
    <property type="match status" value="2"/>
</dbReference>
<evidence type="ECO:0000256" key="2">
    <source>
        <dbReference type="ARBA" id="ARBA00022737"/>
    </source>
</evidence>
<dbReference type="OrthoDB" id="8436363at2759"/>
<evidence type="ECO:0000256" key="3">
    <source>
        <dbReference type="SAM" id="MobiDB-lite"/>
    </source>
</evidence>
<feature type="region of interest" description="Disordered" evidence="3">
    <location>
        <begin position="43"/>
        <end position="293"/>
    </location>
</feature>
<reference evidence="4" key="2">
    <citation type="journal article" name="BMC Genomics">
        <title>New genome assemblies reveal patterns of domestication and adaptation across Brettanomyces (Dekkera) species.</title>
        <authorList>
            <person name="Roach M.J."/>
            <person name="Borneman A.R."/>
        </authorList>
    </citation>
    <scope>NUCLEOTIDE SEQUENCE</scope>
    <source>
        <strain evidence="4">UCD 2041</strain>
    </source>
</reference>
<dbReference type="InterPro" id="IPR032675">
    <property type="entry name" value="LRR_dom_sf"/>
</dbReference>
<evidence type="ECO:0000313" key="5">
    <source>
        <dbReference type="Proteomes" id="UP000663131"/>
    </source>
</evidence>
<dbReference type="PANTHER" id="PTHR24112:SF9">
    <property type="entry name" value="PROTEIN PHOSPHATASE 1 REGULATORY SUBUNIT 37"/>
    <property type="match status" value="1"/>
</dbReference>
<proteinExistence type="predicted"/>
<dbReference type="PANTHER" id="PTHR24112">
    <property type="entry name" value="LEUCINE-RICH REPEAT, ISOFORM F-RELATED"/>
    <property type="match status" value="1"/>
</dbReference>